<dbReference type="RefSeq" id="WP_115693032.1">
    <property type="nucleotide sequence ID" value="NZ_CP031417.1"/>
</dbReference>
<evidence type="ECO:0000313" key="4">
    <source>
        <dbReference type="Proteomes" id="UP000254889"/>
    </source>
</evidence>
<evidence type="ECO:0000313" key="3">
    <source>
        <dbReference type="EMBL" id="AXK82653.1"/>
    </source>
</evidence>
<dbReference type="OrthoDB" id="7549755at2"/>
<dbReference type="Pfam" id="PF13490">
    <property type="entry name" value="zf-HC2"/>
    <property type="match status" value="1"/>
</dbReference>
<keyword evidence="1" id="KW-0472">Membrane</keyword>
<feature type="transmembrane region" description="Helical" evidence="1">
    <location>
        <begin position="84"/>
        <end position="103"/>
    </location>
</feature>
<dbReference type="InterPro" id="IPR041916">
    <property type="entry name" value="Anti_sigma_zinc_sf"/>
</dbReference>
<dbReference type="Gene3D" id="1.10.10.1320">
    <property type="entry name" value="Anti-sigma factor, zinc-finger domain"/>
    <property type="match status" value="1"/>
</dbReference>
<dbReference type="EMBL" id="CP031417">
    <property type="protein sequence ID" value="AXK82653.1"/>
    <property type="molecule type" value="Genomic_DNA"/>
</dbReference>
<sequence>MNCDEVLIHALIDGELDAGHARTVEAHIAGCGRCTQQVAAYRALRQALPARELRYAAPASLRARIEGTVPVPARADRRTLLKGFVAGGAISALAAASVAFVVVRQGRDDVILGEAISAHLRSLQADHLTDVPSTDQHTVKPWFNGRIDLAPPVVDLTGQGFTLVGGRLDFIDGKPAAAIVYRRRVHVINLFVAQGLGVRSPTPQLATVQGYNILRWNEGGLDLLAVSDLGRDELEEFGAKFIAAARGAGQ</sequence>
<feature type="domain" description="Putative zinc-finger" evidence="2">
    <location>
        <begin position="7"/>
        <end position="34"/>
    </location>
</feature>
<keyword evidence="1" id="KW-1133">Transmembrane helix</keyword>
<proteinExistence type="predicted"/>
<accession>A0A346A0F6</accession>
<reference evidence="3 4" key="1">
    <citation type="submission" date="2018-07" db="EMBL/GenBank/DDBJ databases">
        <authorList>
            <person name="Quirk P.G."/>
            <person name="Krulwich T.A."/>
        </authorList>
    </citation>
    <scope>NUCLEOTIDE SEQUENCE [LARGE SCALE GENOMIC DNA]</scope>
    <source>
        <strain evidence="3 4">CC-BB4</strain>
    </source>
</reference>
<organism evidence="3 4">
    <name type="scientific">Pseudolabrys taiwanensis</name>
    <dbReference type="NCBI Taxonomy" id="331696"/>
    <lineage>
        <taxon>Bacteria</taxon>
        <taxon>Pseudomonadati</taxon>
        <taxon>Pseudomonadota</taxon>
        <taxon>Alphaproteobacteria</taxon>
        <taxon>Hyphomicrobiales</taxon>
        <taxon>Xanthobacteraceae</taxon>
        <taxon>Pseudolabrys</taxon>
    </lineage>
</organism>
<dbReference type="Proteomes" id="UP000254889">
    <property type="component" value="Chromosome"/>
</dbReference>
<dbReference type="AlphaFoldDB" id="A0A346A0F6"/>
<dbReference type="KEGG" id="ptaw:DW352_20260"/>
<gene>
    <name evidence="3" type="ORF">DW352_20260</name>
</gene>
<evidence type="ECO:0000256" key="1">
    <source>
        <dbReference type="SAM" id="Phobius"/>
    </source>
</evidence>
<evidence type="ECO:0000259" key="2">
    <source>
        <dbReference type="Pfam" id="PF13490"/>
    </source>
</evidence>
<dbReference type="InterPro" id="IPR027383">
    <property type="entry name" value="Znf_put"/>
</dbReference>
<keyword evidence="1" id="KW-0812">Transmembrane</keyword>
<keyword evidence="4" id="KW-1185">Reference proteome</keyword>
<name>A0A346A0F6_9HYPH</name>
<protein>
    <submittedName>
        <fullName evidence="3">Anti-sigma factor</fullName>
    </submittedName>
</protein>